<gene>
    <name evidence="3" type="ORF">VKT23_016976</name>
</gene>
<comment type="caution">
    <text evidence="3">The sequence shown here is derived from an EMBL/GenBank/DDBJ whole genome shotgun (WGS) entry which is preliminary data.</text>
</comment>
<accession>A0ABR1IXT9</accession>
<reference evidence="3 4" key="1">
    <citation type="submission" date="2024-01" db="EMBL/GenBank/DDBJ databases">
        <title>A draft genome for the cacao thread blight pathogen Marasmiellus scandens.</title>
        <authorList>
            <person name="Baruah I.K."/>
            <person name="Leung J."/>
            <person name="Bukari Y."/>
            <person name="Amoako-Attah I."/>
            <person name="Meinhardt L.W."/>
            <person name="Bailey B.A."/>
            <person name="Cohen S.P."/>
        </authorList>
    </citation>
    <scope>NUCLEOTIDE SEQUENCE [LARGE SCALE GENOMIC DNA]</scope>
    <source>
        <strain evidence="3 4">GH-19</strain>
    </source>
</reference>
<keyword evidence="2" id="KW-0812">Transmembrane</keyword>
<feature type="compositionally biased region" description="Basic and acidic residues" evidence="1">
    <location>
        <begin position="185"/>
        <end position="196"/>
    </location>
</feature>
<feature type="region of interest" description="Disordered" evidence="1">
    <location>
        <begin position="245"/>
        <end position="266"/>
    </location>
</feature>
<dbReference type="Gene3D" id="1.20.5.510">
    <property type="entry name" value="Single helix bin"/>
    <property type="match status" value="1"/>
</dbReference>
<feature type="region of interest" description="Disordered" evidence="1">
    <location>
        <begin position="142"/>
        <end position="230"/>
    </location>
</feature>
<evidence type="ECO:0008006" key="5">
    <source>
        <dbReference type="Google" id="ProtNLM"/>
    </source>
</evidence>
<dbReference type="Proteomes" id="UP001498398">
    <property type="component" value="Unassembled WGS sequence"/>
</dbReference>
<name>A0ABR1IXT9_9AGAR</name>
<evidence type="ECO:0000313" key="4">
    <source>
        <dbReference type="Proteomes" id="UP001498398"/>
    </source>
</evidence>
<organism evidence="3 4">
    <name type="scientific">Marasmiellus scandens</name>
    <dbReference type="NCBI Taxonomy" id="2682957"/>
    <lineage>
        <taxon>Eukaryota</taxon>
        <taxon>Fungi</taxon>
        <taxon>Dikarya</taxon>
        <taxon>Basidiomycota</taxon>
        <taxon>Agaricomycotina</taxon>
        <taxon>Agaricomycetes</taxon>
        <taxon>Agaricomycetidae</taxon>
        <taxon>Agaricales</taxon>
        <taxon>Marasmiineae</taxon>
        <taxon>Omphalotaceae</taxon>
        <taxon>Marasmiellus</taxon>
    </lineage>
</organism>
<dbReference type="CDD" id="cd12087">
    <property type="entry name" value="TM_EGFR-like"/>
    <property type="match status" value="1"/>
</dbReference>
<feature type="compositionally biased region" description="Polar residues" evidence="1">
    <location>
        <begin position="158"/>
        <end position="180"/>
    </location>
</feature>
<evidence type="ECO:0000313" key="3">
    <source>
        <dbReference type="EMBL" id="KAK7440628.1"/>
    </source>
</evidence>
<keyword evidence="4" id="KW-1185">Reference proteome</keyword>
<evidence type="ECO:0000256" key="1">
    <source>
        <dbReference type="SAM" id="MobiDB-lite"/>
    </source>
</evidence>
<proteinExistence type="predicted"/>
<keyword evidence="2" id="KW-1133">Transmembrane helix</keyword>
<feature type="transmembrane region" description="Helical" evidence="2">
    <location>
        <begin position="97"/>
        <end position="120"/>
    </location>
</feature>
<feature type="compositionally biased region" description="Basic and acidic residues" evidence="1">
    <location>
        <begin position="204"/>
        <end position="230"/>
    </location>
</feature>
<evidence type="ECO:0000256" key="2">
    <source>
        <dbReference type="SAM" id="Phobius"/>
    </source>
</evidence>
<dbReference type="EMBL" id="JBANRG010000067">
    <property type="protein sequence ID" value="KAK7440628.1"/>
    <property type="molecule type" value="Genomic_DNA"/>
</dbReference>
<keyword evidence="2" id="KW-0472">Membrane</keyword>
<feature type="compositionally biased region" description="Basic and acidic residues" evidence="1">
    <location>
        <begin position="245"/>
        <end position="255"/>
    </location>
</feature>
<protein>
    <recommendedName>
        <fullName evidence="5">Mid2 domain-containing protein</fullName>
    </recommendedName>
</protein>
<sequence>MRGLMAVYNRNSTPSNMRNYIKEYLGIQYNAVTQLATESNNNIYAGSWLGPPSSNFSASNQTSALSALIAAIPLTNDTLPDGTPSLDSKSSKNSGKLIGGIVGGISLVLIIVGIILFLYLRKKRHQIRQFRSSMTCNLLKDDSQEQPVRIKSNHVRSVHTQSSTRQANENGNYSNSSQPPRRNREKISTRDREFQRQRPSSSHSHSDIAAPDRNREASLDRRPTNIEDLRNNMTTAELVTILNERLQHGQWREDEMPPEYPESSRG</sequence>